<comment type="caution">
    <text evidence="1">The sequence shown here is derived from an EMBL/GenBank/DDBJ whole genome shotgun (WGS) entry which is preliminary data.</text>
</comment>
<sequence>MELTHRQIFNLYVRQLPSGNRRSLACKYSRCSYPSAFRTEEEAVQHVTSAHLNQSWEGFVCLTCGVLMARKQDAVRHVKTMNAGKKYECAVW</sequence>
<dbReference type="Proteomes" id="UP001050691">
    <property type="component" value="Unassembled WGS sequence"/>
</dbReference>
<proteinExistence type="predicted"/>
<dbReference type="Gene3D" id="3.30.160.60">
    <property type="entry name" value="Classic Zinc Finger"/>
    <property type="match status" value="1"/>
</dbReference>
<evidence type="ECO:0008006" key="3">
    <source>
        <dbReference type="Google" id="ProtNLM"/>
    </source>
</evidence>
<organism evidence="1 2">
    <name type="scientific">Clathrus columnatus</name>
    <dbReference type="NCBI Taxonomy" id="1419009"/>
    <lineage>
        <taxon>Eukaryota</taxon>
        <taxon>Fungi</taxon>
        <taxon>Dikarya</taxon>
        <taxon>Basidiomycota</taxon>
        <taxon>Agaricomycotina</taxon>
        <taxon>Agaricomycetes</taxon>
        <taxon>Phallomycetidae</taxon>
        <taxon>Phallales</taxon>
        <taxon>Clathraceae</taxon>
        <taxon>Clathrus</taxon>
    </lineage>
</organism>
<protein>
    <recommendedName>
        <fullName evidence="3">C2H2-type domain-containing protein</fullName>
    </recommendedName>
</protein>
<dbReference type="AlphaFoldDB" id="A0AAV5AGI9"/>
<reference evidence="1" key="1">
    <citation type="submission" date="2021-10" db="EMBL/GenBank/DDBJ databases">
        <title>De novo Genome Assembly of Clathrus columnatus (Basidiomycota, Fungi) Using Illumina and Nanopore Sequence Data.</title>
        <authorList>
            <person name="Ogiso-Tanaka E."/>
            <person name="Itagaki H."/>
            <person name="Hosoya T."/>
            <person name="Hosaka K."/>
        </authorList>
    </citation>
    <scope>NUCLEOTIDE SEQUENCE</scope>
    <source>
        <strain evidence="1">MO-923</strain>
    </source>
</reference>
<gene>
    <name evidence="1" type="ORF">Clacol_005836</name>
</gene>
<keyword evidence="2" id="KW-1185">Reference proteome</keyword>
<accession>A0AAV5AGI9</accession>
<evidence type="ECO:0000313" key="1">
    <source>
        <dbReference type="EMBL" id="GJJ11601.1"/>
    </source>
</evidence>
<evidence type="ECO:0000313" key="2">
    <source>
        <dbReference type="Proteomes" id="UP001050691"/>
    </source>
</evidence>
<name>A0AAV5AGI9_9AGAM</name>
<dbReference type="EMBL" id="BPWL01000006">
    <property type="protein sequence ID" value="GJJ11601.1"/>
    <property type="molecule type" value="Genomic_DNA"/>
</dbReference>